<keyword evidence="1" id="KW-0862">Zinc</keyword>
<dbReference type="RefSeq" id="XP_058336306.1">
    <property type="nucleotide sequence ID" value="XM_058492928.1"/>
</dbReference>
<dbReference type="Pfam" id="PF00098">
    <property type="entry name" value="zf-CCHC"/>
    <property type="match status" value="1"/>
</dbReference>
<dbReference type="InterPro" id="IPR036875">
    <property type="entry name" value="Znf_CCHC_sf"/>
</dbReference>
<dbReference type="Gene3D" id="4.10.60.10">
    <property type="entry name" value="Zinc finger, CCHC-type"/>
    <property type="match status" value="1"/>
</dbReference>
<dbReference type="InterPro" id="IPR001878">
    <property type="entry name" value="Znf_CCHC"/>
</dbReference>
<reference evidence="3 4" key="1">
    <citation type="submission" date="2023-03" db="EMBL/GenBank/DDBJ databases">
        <title>Genome sequence of Lichtheimia ornata CBS 291.66.</title>
        <authorList>
            <person name="Mohabir J.T."/>
            <person name="Shea T.P."/>
            <person name="Kurbessoian T."/>
            <person name="Berby B."/>
            <person name="Fontaine J."/>
            <person name="Livny J."/>
            <person name="Gnirke A."/>
            <person name="Stajich J.E."/>
            <person name="Cuomo C.A."/>
        </authorList>
    </citation>
    <scope>NUCLEOTIDE SEQUENCE [LARGE SCALE GENOMIC DNA]</scope>
    <source>
        <strain evidence="3">CBS 291.66</strain>
    </source>
</reference>
<dbReference type="SUPFAM" id="SSF57756">
    <property type="entry name" value="Retrovirus zinc finger-like domains"/>
    <property type="match status" value="1"/>
</dbReference>
<dbReference type="PROSITE" id="PS50158">
    <property type="entry name" value="ZF_CCHC"/>
    <property type="match status" value="1"/>
</dbReference>
<evidence type="ECO:0000313" key="3">
    <source>
        <dbReference type="EMBL" id="KAJ8651391.1"/>
    </source>
</evidence>
<keyword evidence="4" id="KW-1185">Reference proteome</keyword>
<evidence type="ECO:0000313" key="4">
    <source>
        <dbReference type="Proteomes" id="UP001234581"/>
    </source>
</evidence>
<proteinExistence type="predicted"/>
<accession>A0AAD7UQX9</accession>
<evidence type="ECO:0000256" key="1">
    <source>
        <dbReference type="PROSITE-ProRule" id="PRU00047"/>
    </source>
</evidence>
<dbReference type="GeneID" id="83220379"/>
<organism evidence="3 4">
    <name type="scientific">Lichtheimia ornata</name>
    <dbReference type="NCBI Taxonomy" id="688661"/>
    <lineage>
        <taxon>Eukaryota</taxon>
        <taxon>Fungi</taxon>
        <taxon>Fungi incertae sedis</taxon>
        <taxon>Mucoromycota</taxon>
        <taxon>Mucoromycotina</taxon>
        <taxon>Mucoromycetes</taxon>
        <taxon>Mucorales</taxon>
        <taxon>Lichtheimiaceae</taxon>
        <taxon>Lichtheimia</taxon>
    </lineage>
</organism>
<gene>
    <name evidence="3" type="ORF">O0I10_013073</name>
</gene>
<dbReference type="EMBL" id="JARTCD010000227">
    <property type="protein sequence ID" value="KAJ8651391.1"/>
    <property type="molecule type" value="Genomic_DNA"/>
</dbReference>
<protein>
    <recommendedName>
        <fullName evidence="2">CCHC-type domain-containing protein</fullName>
    </recommendedName>
</protein>
<dbReference type="GO" id="GO:0008270">
    <property type="term" value="F:zinc ion binding"/>
    <property type="evidence" value="ECO:0007669"/>
    <property type="project" value="UniProtKB-KW"/>
</dbReference>
<comment type="caution">
    <text evidence="3">The sequence shown here is derived from an EMBL/GenBank/DDBJ whole genome shotgun (WGS) entry which is preliminary data.</text>
</comment>
<dbReference type="GO" id="GO:0003676">
    <property type="term" value="F:nucleic acid binding"/>
    <property type="evidence" value="ECO:0007669"/>
    <property type="project" value="InterPro"/>
</dbReference>
<keyword evidence="1" id="KW-0479">Metal-binding</keyword>
<keyword evidence="1" id="KW-0863">Zinc-finger</keyword>
<dbReference type="AlphaFoldDB" id="A0AAD7UQX9"/>
<sequence length="109" mass="12962">MYRRHDFYSRHDTRYYGQQYIERRPVICYNCGNEGHFARDCALDTLPDAYRFRPFQRITYEEPTHKQETGCPHDFTRPAHQVHAMKQDPPTAHLLDIDTDFDAIVVDTA</sequence>
<dbReference type="SMART" id="SM00343">
    <property type="entry name" value="ZnF_C2HC"/>
    <property type="match status" value="1"/>
</dbReference>
<dbReference type="Proteomes" id="UP001234581">
    <property type="component" value="Unassembled WGS sequence"/>
</dbReference>
<feature type="domain" description="CCHC-type" evidence="2">
    <location>
        <begin position="28"/>
        <end position="41"/>
    </location>
</feature>
<name>A0AAD7UQX9_9FUNG</name>
<evidence type="ECO:0000259" key="2">
    <source>
        <dbReference type="PROSITE" id="PS50158"/>
    </source>
</evidence>